<dbReference type="GO" id="GO:0016829">
    <property type="term" value="F:lyase activity"/>
    <property type="evidence" value="ECO:0007669"/>
    <property type="project" value="InterPro"/>
</dbReference>
<dbReference type="EMBL" id="MU620929">
    <property type="protein sequence ID" value="KAI8578501.1"/>
    <property type="molecule type" value="Genomic_DNA"/>
</dbReference>
<evidence type="ECO:0000259" key="2">
    <source>
        <dbReference type="Pfam" id="PF03972"/>
    </source>
</evidence>
<reference evidence="4" key="2">
    <citation type="journal article" date="2022" name="Proc. Natl. Acad. Sci. U.S.A.">
        <title>Diploid-dominant life cycles characterize the early evolution of Fungi.</title>
        <authorList>
            <person name="Amses K.R."/>
            <person name="Simmons D.R."/>
            <person name="Longcore J.E."/>
            <person name="Mondo S.J."/>
            <person name="Seto K."/>
            <person name="Jeronimo G.H."/>
            <person name="Bonds A.E."/>
            <person name="Quandt C.A."/>
            <person name="Davis W.J."/>
            <person name="Chang Y."/>
            <person name="Federici B.A."/>
            <person name="Kuo A."/>
            <person name="LaButti K."/>
            <person name="Pangilinan J."/>
            <person name="Andreopoulos W."/>
            <person name="Tritt A."/>
            <person name="Riley R."/>
            <person name="Hundley H."/>
            <person name="Johnson J."/>
            <person name="Lipzen A."/>
            <person name="Barry K."/>
            <person name="Lang B.F."/>
            <person name="Cuomo C.A."/>
            <person name="Buchler N.E."/>
            <person name="Grigoriev I.V."/>
            <person name="Spatafora J.W."/>
            <person name="Stajich J.E."/>
            <person name="James T.Y."/>
        </authorList>
    </citation>
    <scope>NUCLEOTIDE SEQUENCE</scope>
    <source>
        <strain evidence="4">AG</strain>
    </source>
</reference>
<dbReference type="SUPFAM" id="SSF103378">
    <property type="entry name" value="2-methylcitrate dehydratase PrpD"/>
    <property type="match status" value="1"/>
</dbReference>
<comment type="caution">
    <text evidence="4">The sequence shown here is derived from an EMBL/GenBank/DDBJ whole genome shotgun (WGS) entry which is preliminary data.</text>
</comment>
<dbReference type="InterPro" id="IPR045337">
    <property type="entry name" value="MmgE_PrpD_C"/>
</dbReference>
<dbReference type="InterPro" id="IPR045336">
    <property type="entry name" value="MmgE_PrpD_N"/>
</dbReference>
<dbReference type="InterPro" id="IPR036148">
    <property type="entry name" value="MmgE/PrpD_sf"/>
</dbReference>
<dbReference type="InterPro" id="IPR005656">
    <property type="entry name" value="MmgE_PrpD"/>
</dbReference>
<keyword evidence="5" id="KW-1185">Reference proteome</keyword>
<dbReference type="Gene3D" id="1.10.4100.10">
    <property type="entry name" value="2-methylcitrate dehydratase PrpD"/>
    <property type="match status" value="1"/>
</dbReference>
<accession>A0AAD5E8W2</accession>
<dbReference type="InterPro" id="IPR042188">
    <property type="entry name" value="MmgE/PrpD_sf_2"/>
</dbReference>
<dbReference type="PANTHER" id="PTHR16943">
    <property type="entry name" value="2-METHYLCITRATE DEHYDRATASE-RELATED"/>
    <property type="match status" value="1"/>
</dbReference>
<dbReference type="Gene3D" id="3.30.1330.120">
    <property type="entry name" value="2-methylcitrate dehydratase PrpD"/>
    <property type="match status" value="1"/>
</dbReference>
<name>A0AAD5E8W2_UMBRA</name>
<evidence type="ECO:0000313" key="4">
    <source>
        <dbReference type="EMBL" id="KAI8578501.1"/>
    </source>
</evidence>
<gene>
    <name evidence="4" type="ORF">K450DRAFT_247198</name>
</gene>
<evidence type="ECO:0000259" key="3">
    <source>
        <dbReference type="Pfam" id="PF19305"/>
    </source>
</evidence>
<evidence type="ECO:0000256" key="1">
    <source>
        <dbReference type="ARBA" id="ARBA00006174"/>
    </source>
</evidence>
<feature type="domain" description="MmgE/PrpD N-terminal" evidence="2">
    <location>
        <begin position="13"/>
        <end position="263"/>
    </location>
</feature>
<reference evidence="4" key="1">
    <citation type="submission" date="2021-06" db="EMBL/GenBank/DDBJ databases">
        <authorList>
            <consortium name="DOE Joint Genome Institute"/>
            <person name="Mondo S.J."/>
            <person name="Amses K.R."/>
            <person name="Simmons D.R."/>
            <person name="Longcore J.E."/>
            <person name="Seto K."/>
            <person name="Alves G.H."/>
            <person name="Bonds A.E."/>
            <person name="Quandt C.A."/>
            <person name="Davis W.J."/>
            <person name="Chang Y."/>
            <person name="Letcher P.M."/>
            <person name="Powell M.J."/>
            <person name="Kuo A."/>
            <person name="Labutti K."/>
            <person name="Pangilinan J."/>
            <person name="Andreopoulos W."/>
            <person name="Tritt A."/>
            <person name="Riley R."/>
            <person name="Hundley H."/>
            <person name="Johnson J."/>
            <person name="Lipzen A."/>
            <person name="Barry K."/>
            <person name="Berbee M.L."/>
            <person name="Buchler N.E."/>
            <person name="Grigoriev I.V."/>
            <person name="Spatafora J.W."/>
            <person name="Stajich J.E."/>
            <person name="James T.Y."/>
        </authorList>
    </citation>
    <scope>NUCLEOTIDE SEQUENCE</scope>
    <source>
        <strain evidence="4">AG</strain>
    </source>
</reference>
<dbReference type="RefSeq" id="XP_051443505.1">
    <property type="nucleotide sequence ID" value="XM_051590028.1"/>
</dbReference>
<dbReference type="Proteomes" id="UP001206595">
    <property type="component" value="Unassembled WGS sequence"/>
</dbReference>
<evidence type="ECO:0000313" key="5">
    <source>
        <dbReference type="Proteomes" id="UP001206595"/>
    </source>
</evidence>
<dbReference type="AlphaFoldDB" id="A0AAD5E8W2"/>
<proteinExistence type="inferred from homology"/>
<organism evidence="4 5">
    <name type="scientific">Umbelopsis ramanniana AG</name>
    <dbReference type="NCBI Taxonomy" id="1314678"/>
    <lineage>
        <taxon>Eukaryota</taxon>
        <taxon>Fungi</taxon>
        <taxon>Fungi incertae sedis</taxon>
        <taxon>Mucoromycota</taxon>
        <taxon>Mucoromycotina</taxon>
        <taxon>Umbelopsidomycetes</taxon>
        <taxon>Umbelopsidales</taxon>
        <taxon>Umbelopsidaceae</taxon>
        <taxon>Umbelopsis</taxon>
    </lineage>
</organism>
<dbReference type="Pfam" id="PF03972">
    <property type="entry name" value="MmgE_PrpD_N"/>
    <property type="match status" value="1"/>
</dbReference>
<dbReference type="InterPro" id="IPR042183">
    <property type="entry name" value="MmgE/PrpD_sf_1"/>
</dbReference>
<sequence length="482" mass="52566">MLETPLSTEPVTQTLSEWVAALDWVSIPDITKERAQYLILDGLTCALVAAHLPWSETAVDAILRMESPSGTCPLIGWKDKRTGPLPAALINSALIQGFELDDYHSIAPLHSNSIILPALLSLVAHLRASNDGRKVTGKEFLVAAIAGYEVGPRVGMALGGGNILSRGWHSGTVFGHAASAAASSRLLNLDSDQIEDAFGIACTQACGLMSAQFESSVKRMQHGFASRNGLFSALMAEARYKGISKVFERPYGGFLSVFANGGDPPAPSEVIKDLSVKWQTMNINVKPYACMGGIHATIDCLKELQSKNDIQVANIRSIQIEMSEPAFKHGGWKAEKPIAVIGAQMNAAYIAAAHIIDGDITMHTFSSSMLNREELWRLEPKIEVMHQSEFDQLPNHADKMCTRTTIVLMNGEQLTTTVVRPTGVKRPLTSDEIITKFHSLTSELVPENRQQDIIQFVKNLENCNDMSEIFDLLNFDVPSPIA</sequence>
<dbReference type="GeneID" id="75915373"/>
<protein>
    <submittedName>
        <fullName evidence="4">Uncharacterized protein</fullName>
    </submittedName>
</protein>
<comment type="similarity">
    <text evidence="1">Belongs to the PrpD family.</text>
</comment>
<feature type="domain" description="MmgE/PrpD C-terminal" evidence="3">
    <location>
        <begin position="288"/>
        <end position="461"/>
    </location>
</feature>
<dbReference type="PANTHER" id="PTHR16943:SF8">
    <property type="entry name" value="2-METHYLCITRATE DEHYDRATASE"/>
    <property type="match status" value="1"/>
</dbReference>
<dbReference type="Pfam" id="PF19305">
    <property type="entry name" value="MmgE_PrpD_C"/>
    <property type="match status" value="1"/>
</dbReference>